<dbReference type="InterPro" id="IPR040442">
    <property type="entry name" value="Pyrv_kinase-like_dom_sf"/>
</dbReference>
<comment type="caution">
    <text evidence="1">The sequence shown here is derived from an EMBL/GenBank/DDBJ whole genome shotgun (WGS) entry which is preliminary data.</text>
</comment>
<reference evidence="1 2" key="1">
    <citation type="journal article" date="2016" name="Sci. Rep.">
        <title>The genome sequence of the outbreeding globe artichoke constructed de novo incorporating a phase-aware low-pass sequencing strategy of F1 progeny.</title>
        <authorList>
            <person name="Scaglione D."/>
            <person name="Reyes-Chin-Wo S."/>
            <person name="Acquadro A."/>
            <person name="Froenicke L."/>
            <person name="Portis E."/>
            <person name="Beitel C."/>
            <person name="Tirone M."/>
            <person name="Mauro R."/>
            <person name="Lo Monaco A."/>
            <person name="Mauromicale G."/>
            <person name="Faccioli P."/>
            <person name="Cattivelli L."/>
            <person name="Rieseberg L."/>
            <person name="Michelmore R."/>
            <person name="Lanteri S."/>
        </authorList>
    </citation>
    <scope>NUCLEOTIDE SEQUENCE [LARGE SCALE GENOMIC DNA]</scope>
    <source>
        <strain evidence="1">2C</strain>
    </source>
</reference>
<dbReference type="AlphaFoldDB" id="A0A103XEU9"/>
<name>A0A103XEU9_CYNCS</name>
<evidence type="ECO:0000313" key="2">
    <source>
        <dbReference type="Proteomes" id="UP000243975"/>
    </source>
</evidence>
<dbReference type="EMBL" id="LEKV01005214">
    <property type="protein sequence ID" value="KVH89402.1"/>
    <property type="molecule type" value="Genomic_DNA"/>
</dbReference>
<gene>
    <name evidence="1" type="ORF">Ccrd_008613</name>
</gene>
<organism evidence="1 2">
    <name type="scientific">Cynara cardunculus var. scolymus</name>
    <name type="common">Globe artichoke</name>
    <name type="synonym">Cynara scolymus</name>
    <dbReference type="NCBI Taxonomy" id="59895"/>
    <lineage>
        <taxon>Eukaryota</taxon>
        <taxon>Viridiplantae</taxon>
        <taxon>Streptophyta</taxon>
        <taxon>Embryophyta</taxon>
        <taxon>Tracheophyta</taxon>
        <taxon>Spermatophyta</taxon>
        <taxon>Magnoliopsida</taxon>
        <taxon>eudicotyledons</taxon>
        <taxon>Gunneridae</taxon>
        <taxon>Pentapetalae</taxon>
        <taxon>asterids</taxon>
        <taxon>campanulids</taxon>
        <taxon>Asterales</taxon>
        <taxon>Asteraceae</taxon>
        <taxon>Carduoideae</taxon>
        <taxon>Cardueae</taxon>
        <taxon>Carduinae</taxon>
        <taxon>Cynara</taxon>
    </lineage>
</organism>
<sequence>MLWYASSLSLNMFTGLTHFDEILQEADGIILSCGNLCFDLPPEKFQQQLVVFVCLQFQQQLVVFVCFQFQQQLFLHQEMEV</sequence>
<dbReference type="Gramene" id="KVH89402">
    <property type="protein sequence ID" value="KVH89402"/>
    <property type="gene ID" value="Ccrd_008613"/>
</dbReference>
<keyword evidence="2" id="KW-1185">Reference proteome</keyword>
<dbReference type="STRING" id="59895.A0A103XEU9"/>
<evidence type="ECO:0000313" key="1">
    <source>
        <dbReference type="EMBL" id="KVH89402.1"/>
    </source>
</evidence>
<dbReference type="Proteomes" id="UP000243975">
    <property type="component" value="Unassembled WGS sequence"/>
</dbReference>
<proteinExistence type="predicted"/>
<dbReference type="Gene3D" id="3.20.20.60">
    <property type="entry name" value="Phosphoenolpyruvate-binding domains"/>
    <property type="match status" value="1"/>
</dbReference>
<protein>
    <submittedName>
        <fullName evidence="1">Uncharacterized protein</fullName>
    </submittedName>
</protein>
<accession>A0A103XEU9</accession>